<gene>
    <name evidence="4" type="ORF">Tci_670118</name>
</gene>
<dbReference type="AlphaFoldDB" id="A0A699KJH9"/>
<comment type="caution">
    <text evidence="4">The sequence shown here is derived from an EMBL/GenBank/DDBJ whole genome shotgun (WGS) entry which is preliminary data.</text>
</comment>
<accession>A0A699KJH9</accession>
<dbReference type="GO" id="GO:0003676">
    <property type="term" value="F:nucleic acid binding"/>
    <property type="evidence" value="ECO:0007669"/>
    <property type="project" value="InterPro"/>
</dbReference>
<evidence type="ECO:0000259" key="3">
    <source>
        <dbReference type="PROSITE" id="PS50158"/>
    </source>
</evidence>
<feature type="compositionally biased region" description="Basic and acidic residues" evidence="2">
    <location>
        <begin position="97"/>
        <end position="115"/>
    </location>
</feature>
<dbReference type="Gene3D" id="4.10.60.10">
    <property type="entry name" value="Zinc finger, CCHC-type"/>
    <property type="match status" value="2"/>
</dbReference>
<keyword evidence="1" id="KW-0479">Metal-binding</keyword>
<dbReference type="InterPro" id="IPR001878">
    <property type="entry name" value="Znf_CCHC"/>
</dbReference>
<dbReference type="EMBL" id="BKCJ010526873">
    <property type="protein sequence ID" value="GFA98146.1"/>
    <property type="molecule type" value="Genomic_DNA"/>
</dbReference>
<protein>
    <recommendedName>
        <fullName evidence="3">CCHC-type domain-containing protein</fullName>
    </recommendedName>
</protein>
<organism evidence="4">
    <name type="scientific">Tanacetum cinerariifolium</name>
    <name type="common">Dalmatian daisy</name>
    <name type="synonym">Chrysanthemum cinerariifolium</name>
    <dbReference type="NCBI Taxonomy" id="118510"/>
    <lineage>
        <taxon>Eukaryota</taxon>
        <taxon>Viridiplantae</taxon>
        <taxon>Streptophyta</taxon>
        <taxon>Embryophyta</taxon>
        <taxon>Tracheophyta</taxon>
        <taxon>Spermatophyta</taxon>
        <taxon>Magnoliopsida</taxon>
        <taxon>eudicotyledons</taxon>
        <taxon>Gunneridae</taxon>
        <taxon>Pentapetalae</taxon>
        <taxon>asterids</taxon>
        <taxon>campanulids</taxon>
        <taxon>Asterales</taxon>
        <taxon>Asteraceae</taxon>
        <taxon>Asteroideae</taxon>
        <taxon>Anthemideae</taxon>
        <taxon>Anthemidinae</taxon>
        <taxon>Tanacetum</taxon>
    </lineage>
</organism>
<feature type="domain" description="CCHC-type" evidence="3">
    <location>
        <begin position="244"/>
        <end position="260"/>
    </location>
</feature>
<dbReference type="SUPFAM" id="SSF57756">
    <property type="entry name" value="Retrovirus zinc finger-like domains"/>
    <property type="match status" value="2"/>
</dbReference>
<proteinExistence type="predicted"/>
<dbReference type="Pfam" id="PF00098">
    <property type="entry name" value="zf-CCHC"/>
    <property type="match status" value="2"/>
</dbReference>
<evidence type="ECO:0000313" key="4">
    <source>
        <dbReference type="EMBL" id="GFA98146.1"/>
    </source>
</evidence>
<dbReference type="InterPro" id="IPR036875">
    <property type="entry name" value="Znf_CCHC_sf"/>
</dbReference>
<dbReference type="SMART" id="SM00343">
    <property type="entry name" value="ZnF_C2HC"/>
    <property type="match status" value="2"/>
</dbReference>
<keyword evidence="1" id="KW-0862">Zinc</keyword>
<dbReference type="GO" id="GO:0008270">
    <property type="term" value="F:zinc ion binding"/>
    <property type="evidence" value="ECO:0007669"/>
    <property type="project" value="UniProtKB-KW"/>
</dbReference>
<sequence length="425" mass="48798">MWSDQEKIIQKIDRLARSPFKATKGELLLGTYIRYLQVINDLKKCGYSKVINQGDVNDAMGSKKKNVVVTFDPLALTAEKTNVSRSKKKVVVSSDSEGSKADDFNDKKVEKKANEKKGDMSRVKCYNCKKEGHFAKDCKKAKVKDYEYYKTKMLHAKKDKDEQALLAEDQACMESSSDSDQEINANMVFMAQIEKVLFDSEASSSSADENISESANKKQEFVKTDNKRVKKKYDEKKRDMSRVKCYNCKKEEHFSKDCKKAKVKDYKYYKTKMLLAKKDKDEQVLLVEDQAWMESSSDSDQEINANMVFMAQIEKVLSDSEASSSSADEKISEVSYYLSESESGSKFETSEYYDNSTNYSLFVNNDDDQEIFHDAIESASENFIENHIDSQKDYDKSNVDHDDSEEKDHLVDKLITKFNKKIVKC</sequence>
<reference evidence="4" key="1">
    <citation type="journal article" date="2019" name="Sci. Rep.">
        <title>Draft genome of Tanacetum cinerariifolium, the natural source of mosquito coil.</title>
        <authorList>
            <person name="Yamashiro T."/>
            <person name="Shiraishi A."/>
            <person name="Satake H."/>
            <person name="Nakayama K."/>
        </authorList>
    </citation>
    <scope>NUCLEOTIDE SEQUENCE</scope>
</reference>
<feature type="domain" description="CCHC-type" evidence="3">
    <location>
        <begin position="124"/>
        <end position="140"/>
    </location>
</feature>
<dbReference type="PROSITE" id="PS50158">
    <property type="entry name" value="ZF_CCHC"/>
    <property type="match status" value="2"/>
</dbReference>
<feature type="region of interest" description="Disordered" evidence="2">
    <location>
        <begin position="90"/>
        <end position="115"/>
    </location>
</feature>
<evidence type="ECO:0000256" key="2">
    <source>
        <dbReference type="SAM" id="MobiDB-lite"/>
    </source>
</evidence>
<evidence type="ECO:0000256" key="1">
    <source>
        <dbReference type="PROSITE-ProRule" id="PRU00047"/>
    </source>
</evidence>
<name>A0A699KJH9_TANCI</name>
<keyword evidence="1" id="KW-0863">Zinc-finger</keyword>